<dbReference type="InterPro" id="IPR032710">
    <property type="entry name" value="NTF2-like_dom_sf"/>
</dbReference>
<dbReference type="SUPFAM" id="SSF54427">
    <property type="entry name" value="NTF2-like"/>
    <property type="match status" value="1"/>
</dbReference>
<dbReference type="GO" id="GO:0030638">
    <property type="term" value="P:polyketide metabolic process"/>
    <property type="evidence" value="ECO:0007669"/>
    <property type="project" value="InterPro"/>
</dbReference>
<dbReference type="STRING" id="303698.A0A1V6T7P8"/>
<dbReference type="Proteomes" id="UP000191285">
    <property type="component" value="Unassembled WGS sequence"/>
</dbReference>
<dbReference type="Gene3D" id="3.10.450.50">
    <property type="match status" value="1"/>
</dbReference>
<dbReference type="AlphaFoldDB" id="A0A1V6T7P8"/>
<dbReference type="PANTHER" id="PTHR38436:SF3">
    <property type="entry name" value="CARBOXYMETHYLENEBUTENOLIDASE-RELATED"/>
    <property type="match status" value="1"/>
</dbReference>
<dbReference type="PANTHER" id="PTHR38436">
    <property type="entry name" value="POLYKETIDE CYCLASE SNOAL-LIKE DOMAIN"/>
    <property type="match status" value="1"/>
</dbReference>
<dbReference type="InterPro" id="IPR009959">
    <property type="entry name" value="Cyclase_SnoaL-like"/>
</dbReference>
<dbReference type="EMBL" id="MLKD01000011">
    <property type="protein sequence ID" value="OQE21909.1"/>
    <property type="molecule type" value="Genomic_DNA"/>
</dbReference>
<protein>
    <recommendedName>
        <fullName evidence="4">SnoaL-like domain-containing protein</fullName>
    </recommendedName>
</protein>
<evidence type="ECO:0008006" key="4">
    <source>
        <dbReference type="Google" id="ProtNLM"/>
    </source>
</evidence>
<feature type="compositionally biased region" description="Acidic residues" evidence="1">
    <location>
        <begin position="492"/>
        <end position="503"/>
    </location>
</feature>
<evidence type="ECO:0000256" key="1">
    <source>
        <dbReference type="SAM" id="MobiDB-lite"/>
    </source>
</evidence>
<sequence>MATVSISAPGLSSGLLYNNGNNNARVCITSEEGEFDNQTIQDWQDEGFDVVYLPLNGGGKQYESQLKSVKEGLGVGENYAVIAYGEAASYCLDYYSKSPNASRLCGLIAYYPTVIPDTRTRFPLSLPVLVHLAGQTIDVFVQPQALGLQGKRRRQTRPLQSGIGTGERMNLAYPAFTYEDAQPGFAEHDMEEYNKIAADLSWSRTIKTLRKGFSRDNDIERRWEEHQDAKFFRSNLPKTMEGYVRDKVPAVTYTSTMSGGIGSHALRRFYDHYFIGKLPPTMHLRLLSRTAGADRIVDELYVSFQHTTEVPWMLPGVPATNKRIEIILVSIVSLRGGRLYSEHVYWDQASVLVQAGLLDPKLAPNNPHGIDRLPIVGRESARRILNEDTEVDQEDYHNRLIRRAHARARKARSSKSSQAPEESGAELKSEAETSLPVRNKGKSVQKKETEPESHRTATDITEHMDDDEGAATETESTTKSKVGNGDQKASVEDEDDENENGNA</sequence>
<comment type="caution">
    <text evidence="2">The sequence shown here is derived from an EMBL/GenBank/DDBJ whole genome shotgun (WGS) entry which is preliminary data.</text>
</comment>
<feature type="region of interest" description="Disordered" evidence="1">
    <location>
        <begin position="405"/>
        <end position="503"/>
    </location>
</feature>
<organism evidence="2 3">
    <name type="scientific">Penicillium steckii</name>
    <dbReference type="NCBI Taxonomy" id="303698"/>
    <lineage>
        <taxon>Eukaryota</taxon>
        <taxon>Fungi</taxon>
        <taxon>Dikarya</taxon>
        <taxon>Ascomycota</taxon>
        <taxon>Pezizomycotina</taxon>
        <taxon>Eurotiomycetes</taxon>
        <taxon>Eurotiomycetidae</taxon>
        <taxon>Eurotiales</taxon>
        <taxon>Aspergillaceae</taxon>
        <taxon>Penicillium</taxon>
    </lineage>
</organism>
<evidence type="ECO:0000313" key="2">
    <source>
        <dbReference type="EMBL" id="OQE21909.1"/>
    </source>
</evidence>
<keyword evidence="3" id="KW-1185">Reference proteome</keyword>
<feature type="compositionally biased region" description="Basic and acidic residues" evidence="1">
    <location>
        <begin position="445"/>
        <end position="463"/>
    </location>
</feature>
<name>A0A1V6T7P8_9EURO</name>
<reference evidence="3" key="1">
    <citation type="journal article" date="2017" name="Nat. Microbiol.">
        <title>Global analysis of biosynthetic gene clusters reveals vast potential of secondary metabolite production in Penicillium species.</title>
        <authorList>
            <person name="Nielsen J.C."/>
            <person name="Grijseels S."/>
            <person name="Prigent S."/>
            <person name="Ji B."/>
            <person name="Dainat J."/>
            <person name="Nielsen K.F."/>
            <person name="Frisvad J.C."/>
            <person name="Workman M."/>
            <person name="Nielsen J."/>
        </authorList>
    </citation>
    <scope>NUCLEOTIDE SEQUENCE [LARGE SCALE GENOMIC DNA]</scope>
    <source>
        <strain evidence="3">IBT 24891</strain>
    </source>
</reference>
<proteinExistence type="predicted"/>
<accession>A0A1V6T7P8</accession>
<evidence type="ECO:0000313" key="3">
    <source>
        <dbReference type="Proteomes" id="UP000191285"/>
    </source>
</evidence>
<dbReference type="OrthoDB" id="5440at2759"/>
<gene>
    <name evidence="2" type="ORF">PENSTE_c011G06644</name>
</gene>